<sequence length="67" mass="7514">MGGRFEMQVVYGHGRDIAVGMTPPHHAGHHVDPFHKLSAEEAAVSVDVFGHDILNLLSDRFRNFFRS</sequence>
<evidence type="ECO:0000313" key="1">
    <source>
        <dbReference type="EMBL" id="MPN61496.1"/>
    </source>
</evidence>
<organism evidence="1">
    <name type="scientific">bioreactor metagenome</name>
    <dbReference type="NCBI Taxonomy" id="1076179"/>
    <lineage>
        <taxon>unclassified sequences</taxon>
        <taxon>metagenomes</taxon>
        <taxon>ecological metagenomes</taxon>
    </lineage>
</organism>
<comment type="caution">
    <text evidence="1">The sequence shown here is derived from an EMBL/GenBank/DDBJ whole genome shotgun (WGS) entry which is preliminary data.</text>
</comment>
<protein>
    <submittedName>
        <fullName evidence="1">Uncharacterized protein</fullName>
    </submittedName>
</protein>
<proteinExistence type="predicted"/>
<name>A0A645JDG0_9ZZZZ</name>
<dbReference type="AlphaFoldDB" id="A0A645JDG0"/>
<gene>
    <name evidence="1" type="ORF">SDC9_209233</name>
</gene>
<accession>A0A645JDG0</accession>
<dbReference type="EMBL" id="VSSQ01138185">
    <property type="protein sequence ID" value="MPN61496.1"/>
    <property type="molecule type" value="Genomic_DNA"/>
</dbReference>
<reference evidence="1" key="1">
    <citation type="submission" date="2019-08" db="EMBL/GenBank/DDBJ databases">
        <authorList>
            <person name="Kucharzyk K."/>
            <person name="Murdoch R.W."/>
            <person name="Higgins S."/>
            <person name="Loffler F."/>
        </authorList>
    </citation>
    <scope>NUCLEOTIDE SEQUENCE</scope>
</reference>